<dbReference type="EMBL" id="JXJN01005448">
    <property type="status" value="NOT_ANNOTATED_CDS"/>
    <property type="molecule type" value="Genomic_DNA"/>
</dbReference>
<evidence type="ECO:0000313" key="2">
    <source>
        <dbReference type="Proteomes" id="UP000092460"/>
    </source>
</evidence>
<keyword evidence="2" id="KW-1185">Reference proteome</keyword>
<reference evidence="2" key="1">
    <citation type="submission" date="2015-01" db="EMBL/GenBank/DDBJ databases">
        <authorList>
            <person name="Aksoy S."/>
            <person name="Warren W."/>
            <person name="Wilson R.K."/>
        </authorList>
    </citation>
    <scope>NUCLEOTIDE SEQUENCE [LARGE SCALE GENOMIC DNA]</scope>
    <source>
        <strain evidence="2">IAEA</strain>
    </source>
</reference>
<organism evidence="1 2">
    <name type="scientific">Glossina palpalis gambiensis</name>
    <dbReference type="NCBI Taxonomy" id="67801"/>
    <lineage>
        <taxon>Eukaryota</taxon>
        <taxon>Metazoa</taxon>
        <taxon>Ecdysozoa</taxon>
        <taxon>Arthropoda</taxon>
        <taxon>Hexapoda</taxon>
        <taxon>Insecta</taxon>
        <taxon>Pterygota</taxon>
        <taxon>Neoptera</taxon>
        <taxon>Endopterygota</taxon>
        <taxon>Diptera</taxon>
        <taxon>Brachycera</taxon>
        <taxon>Muscomorpha</taxon>
        <taxon>Hippoboscoidea</taxon>
        <taxon>Glossinidae</taxon>
        <taxon>Glossina</taxon>
    </lineage>
</organism>
<dbReference type="Proteomes" id="UP000092460">
    <property type="component" value="Unassembled WGS sequence"/>
</dbReference>
<dbReference type="EnsemblMetazoa" id="GPPI012407-RA">
    <property type="protein sequence ID" value="GPPI012407-PA"/>
    <property type="gene ID" value="GPPI012407"/>
</dbReference>
<name>A0A1B0AXX0_9MUSC</name>
<sequence>MIFGRHSTKGICDRRCQYNHDFDFFAPRLPQQVFQVRNILTLDTKFNDTEKLDEQDTMGLSTIVLGLIKSVSENELSPLLGGSKLSETVLRDSAGVHLPKNLGFVVPTSVLEHCCKKVVRLIDVTVSAI</sequence>
<protein>
    <submittedName>
        <fullName evidence="1">Uncharacterized protein</fullName>
    </submittedName>
</protein>
<dbReference type="VEuPathDB" id="VectorBase:GPPI012407"/>
<dbReference type="AlphaFoldDB" id="A0A1B0AXX0"/>
<reference evidence="1" key="2">
    <citation type="submission" date="2020-05" db="UniProtKB">
        <authorList>
            <consortium name="EnsemblMetazoa"/>
        </authorList>
    </citation>
    <scope>IDENTIFICATION</scope>
    <source>
        <strain evidence="1">IAEA</strain>
    </source>
</reference>
<evidence type="ECO:0000313" key="1">
    <source>
        <dbReference type="EnsemblMetazoa" id="GPPI012407-PA"/>
    </source>
</evidence>
<proteinExistence type="predicted"/>
<accession>A0A1B0AXX0</accession>